<protein>
    <recommendedName>
        <fullName evidence="3">DUF551 domain-containing protein</fullName>
    </recommendedName>
</protein>
<evidence type="ECO:0000313" key="2">
    <source>
        <dbReference type="Proteomes" id="UP000185151"/>
    </source>
</evidence>
<gene>
    <name evidence="1" type="ORF">SAMN05444165_4092</name>
</gene>
<evidence type="ECO:0000313" key="1">
    <source>
        <dbReference type="EMBL" id="SIO58297.1"/>
    </source>
</evidence>
<dbReference type="AlphaFoldDB" id="A0A1N6KPK4"/>
<dbReference type="RefSeq" id="WP_074298613.1">
    <property type="nucleotide sequence ID" value="NZ_FSRU01000002.1"/>
</dbReference>
<organism evidence="1 2">
    <name type="scientific">Paraburkholderia phenazinium</name>
    <dbReference type="NCBI Taxonomy" id="60549"/>
    <lineage>
        <taxon>Bacteria</taxon>
        <taxon>Pseudomonadati</taxon>
        <taxon>Pseudomonadota</taxon>
        <taxon>Betaproteobacteria</taxon>
        <taxon>Burkholderiales</taxon>
        <taxon>Burkholderiaceae</taxon>
        <taxon>Paraburkholderia</taxon>
    </lineage>
</organism>
<keyword evidence="2" id="KW-1185">Reference proteome</keyword>
<dbReference type="EMBL" id="FSRU01000002">
    <property type="protein sequence ID" value="SIO58297.1"/>
    <property type="molecule type" value="Genomic_DNA"/>
</dbReference>
<sequence length="338" mass="37265">MSIDYDGVVSICDAHGIGLPVDCVEMVVEIVRHATAQPDHSGYGGVKVSAQGIQFGNAWYSHEKITGYSAEQLNDGNCHITGRAYMEWVQAALASNKAAAIAVGEPVQTIRFDFINSDGREDSKVISHDEMRERYAAMYKSAHSIFPPAPVASAEEAVTPVERGVIEDLLALTSAVFQALDNSEEREGDDWRAHVIDAPWFDPMCEAMDKLEALPDDQPGYTMDAPAKAEWALRKLFDTHPAAAQPSRAEVLETWQPIETAPKTGRTLLLGYPNVLGKWRTVRGQWISEAHIAENWEEPDDAEAGWYETSAEADDVPNCWPITPTHWMPLPPAPEVNP</sequence>
<proteinExistence type="predicted"/>
<name>A0A1N6KPK4_9BURK</name>
<dbReference type="Proteomes" id="UP000185151">
    <property type="component" value="Unassembled WGS sequence"/>
</dbReference>
<accession>A0A1N6KPK4</accession>
<reference evidence="1 2" key="1">
    <citation type="submission" date="2016-11" db="EMBL/GenBank/DDBJ databases">
        <authorList>
            <person name="Jaros S."/>
            <person name="Januszkiewicz K."/>
            <person name="Wedrychowicz H."/>
        </authorList>
    </citation>
    <scope>NUCLEOTIDE SEQUENCE [LARGE SCALE GENOMIC DNA]</scope>
    <source>
        <strain evidence="1 2">GAS95</strain>
    </source>
</reference>
<evidence type="ECO:0008006" key="3">
    <source>
        <dbReference type="Google" id="ProtNLM"/>
    </source>
</evidence>